<evidence type="ECO:0000256" key="4">
    <source>
        <dbReference type="ARBA" id="ARBA00005283"/>
    </source>
</evidence>
<evidence type="ECO:0000256" key="13">
    <source>
        <dbReference type="ARBA" id="ARBA00023204"/>
    </source>
</evidence>
<keyword evidence="8" id="KW-0255">Endonuclease</keyword>
<comment type="subcellular location">
    <subcellularLocation>
        <location evidence="3">Chromosome</location>
    </subcellularLocation>
    <subcellularLocation>
        <location evidence="2">Nucleus</location>
    </subcellularLocation>
</comment>
<dbReference type="PANTHER" id="PTHR16171">
    <property type="entry name" value="DNA REPAIR PROTEIN COMPLEMENTING XP-G CELLS-RELATED"/>
    <property type="match status" value="1"/>
</dbReference>
<feature type="compositionally biased region" description="Basic and acidic residues" evidence="15">
    <location>
        <begin position="448"/>
        <end position="459"/>
    </location>
</feature>
<dbReference type="CDD" id="cd09904">
    <property type="entry name" value="H3TH_XPG"/>
    <property type="match status" value="1"/>
</dbReference>
<dbReference type="InterPro" id="IPR006085">
    <property type="entry name" value="XPG_DNA_repair_N"/>
</dbReference>
<evidence type="ECO:0000256" key="8">
    <source>
        <dbReference type="ARBA" id="ARBA00022759"/>
    </source>
</evidence>
<accession>H3AQC8</accession>
<evidence type="ECO:0000256" key="14">
    <source>
        <dbReference type="ARBA" id="ARBA00023242"/>
    </source>
</evidence>
<feature type="compositionally biased region" description="Polar residues" evidence="15">
    <location>
        <begin position="1124"/>
        <end position="1133"/>
    </location>
</feature>
<keyword evidence="10" id="KW-0378">Hydrolase</keyword>
<evidence type="ECO:0000256" key="12">
    <source>
        <dbReference type="ARBA" id="ARBA00023125"/>
    </source>
</evidence>
<feature type="region of interest" description="Disordered" evidence="15">
    <location>
        <begin position="430"/>
        <end position="527"/>
    </location>
</feature>
<reference evidence="18" key="2">
    <citation type="submission" date="2025-08" db="UniProtKB">
        <authorList>
            <consortium name="Ensembl"/>
        </authorList>
    </citation>
    <scope>IDENTIFICATION</scope>
</reference>
<dbReference type="EMBL" id="AFYH01057225">
    <property type="status" value="NOT_ANNOTATED_CDS"/>
    <property type="molecule type" value="Genomic_DNA"/>
</dbReference>
<evidence type="ECO:0000313" key="18">
    <source>
        <dbReference type="Ensembl" id="ENSLACP00000011849.1"/>
    </source>
</evidence>
<dbReference type="GO" id="GO:0006289">
    <property type="term" value="P:nucleotide-excision repair"/>
    <property type="evidence" value="ECO:0007669"/>
    <property type="project" value="InterPro"/>
</dbReference>
<sequence length="1193" mass="133201">MGVQGLWKLLECTGRPINPETLEGKILAVDISIWLNQAVKGVRDGHGNSIQNAHLLTLFHRLCKLLFFRIRPIFVFDGDAPLLKKQTLATRRQRKELAVSDSKKTTEKLLKTFLKRQALKAALGQRSSEPFPSLSEVRRQEIDDIYVLPPLEEKEEKSSDEEEEQIWRDRMNNKQLFQEEFFQDPHSVDIDSQDFSSLPPELKHEILTDMKNFTKRRRTLFEAMPEESRDFSQYQLTGLLKRNKLNQCIENVQKEMNDQHVGQLQEQYASEGGFIRDMETRKVVSDDSSHYILIKVGIQSKKVKEASVDDSKTIEKSFTNANLPSPQTLKGEEEEDISATGAPPSPRTLIAMEAAMIESSSEEDLEIVCEKPVIKLDRPQLSTNVVEGNVSPRTLLAIQQSLIDQHETGLLLHDREDKQMAFSNNKAVILTSSDGDSDDDEEGIKLANSDKEPFVDLEIKSSSIETESSGSSKPPSSVFSDDIPASSTGKEKTIGKQQSTEARSIVVSGVSDNPSQDGTVCKPGSSNNDCVSVAGELAEKSSSTTIKPDVSAKSKESMSENMEFVPQREAEVKLKIKSSIPITEEKTGFANKTIEEVKEESNSDAMVAVPSVKNTGIKKSIEISEVPNFVIHIYFQESVKGGGGWLYTLEDSFVEVVVDINKADADSSLFPPETFSTSQPESENQFSPEGMEPYIQSCIQEEGNEAAFVWKAGAGEAEMVLCEKAGVGKENEAEAAINEWEDINPNELEALESNLFVQQSSLQAQRQQQERIAATVTGQMYLESQELLCLFGIPYIVAPMEAEAQCAVLDLTDQTSGTLTDDSDIWLFGARHVYKNFFSHNKDVKYYQYVDIHNQLGLDRRKLINLAYLMGSDYTEGIPGVGYVTAMEILNEFPGPGMEPLHKFVNWWTETQKNKKMRPNPNDTKVKKKLWELQLYPGFPNPAVAEAYLKPTVDDSKGAFSWGQPDLEQIRTTFCGSRFGWSRTKLDEVLLPVMKQLNTQQTQLRIDSFFRLEQHERQAIKSQRLRRAVTCMQRKEKEGEASEVLGAIAALEEDLAAPVGGKRKKPAKGTEPKSTGCHAPHRKRKQPLKSWQETQTGGFIGNISLSEPSSGSGEESESEGSGTAKVQSNSQDFGSRKKVEKDRNGKRSEKDDRTSSSSSDEDEKGGKGMLVTAKSVFENKRGKSNARGKRRKK</sequence>
<feature type="domain" description="XPG-I" evidence="16">
    <location>
        <begin position="789"/>
        <end position="858"/>
    </location>
</feature>
<feature type="domain" description="XPG N-terminal" evidence="17">
    <location>
        <begin position="1"/>
        <end position="98"/>
    </location>
</feature>
<dbReference type="Gene3D" id="1.10.150.20">
    <property type="entry name" value="5' to 3' exonuclease, C-terminal subdomain"/>
    <property type="match status" value="1"/>
</dbReference>
<dbReference type="SUPFAM" id="SSF47807">
    <property type="entry name" value="5' to 3' exonuclease, C-terminal subdomain"/>
    <property type="match status" value="1"/>
</dbReference>
<evidence type="ECO:0000259" key="16">
    <source>
        <dbReference type="SMART" id="SM00484"/>
    </source>
</evidence>
<dbReference type="InParanoid" id="H3AQC8"/>
<dbReference type="CDD" id="cd09868">
    <property type="entry name" value="PIN_XPG_RAD2"/>
    <property type="match status" value="2"/>
</dbReference>
<dbReference type="AlphaFoldDB" id="H3AQC8"/>
<evidence type="ECO:0000313" key="19">
    <source>
        <dbReference type="Proteomes" id="UP000008672"/>
    </source>
</evidence>
<dbReference type="Ensembl" id="ENSLACT00000011939.1">
    <property type="protein sequence ID" value="ENSLACP00000011849.1"/>
    <property type="gene ID" value="ENSLACG00000010428.1"/>
</dbReference>
<feature type="compositionally biased region" description="Basic residues" evidence="15">
    <location>
        <begin position="1182"/>
        <end position="1193"/>
    </location>
</feature>
<reference evidence="18" key="3">
    <citation type="submission" date="2025-09" db="UniProtKB">
        <authorList>
            <consortium name="Ensembl"/>
        </authorList>
    </citation>
    <scope>IDENTIFICATION</scope>
</reference>
<dbReference type="GO" id="GO:0004520">
    <property type="term" value="F:DNA endonuclease activity"/>
    <property type="evidence" value="ECO:0007669"/>
    <property type="project" value="TreeGrafter"/>
</dbReference>
<dbReference type="GO" id="GO:0046872">
    <property type="term" value="F:metal ion binding"/>
    <property type="evidence" value="ECO:0007669"/>
    <property type="project" value="UniProtKB-KW"/>
</dbReference>
<dbReference type="Pfam" id="PF00867">
    <property type="entry name" value="XPG_I"/>
    <property type="match status" value="1"/>
</dbReference>
<dbReference type="FunFam" id="3.40.50.1010:FF:000022">
    <property type="entry name" value="DNA repair protein complementing XP-G cells homolog"/>
    <property type="match status" value="1"/>
</dbReference>
<feature type="region of interest" description="Disordered" evidence="15">
    <location>
        <begin position="318"/>
        <end position="346"/>
    </location>
</feature>
<keyword evidence="9" id="KW-0227">DNA damage</keyword>
<evidence type="ECO:0000256" key="10">
    <source>
        <dbReference type="ARBA" id="ARBA00022801"/>
    </source>
</evidence>
<comment type="similarity">
    <text evidence="4">Belongs to the XPG/RAD2 endonuclease family. XPG subfamily.</text>
</comment>
<dbReference type="InterPro" id="IPR006084">
    <property type="entry name" value="XPG/Rad2"/>
</dbReference>
<name>H3AQC8_LATCH</name>
<dbReference type="InterPro" id="IPR008918">
    <property type="entry name" value="HhH2"/>
</dbReference>
<dbReference type="SMART" id="SM00485">
    <property type="entry name" value="XPGN"/>
    <property type="match status" value="1"/>
</dbReference>
<dbReference type="InterPro" id="IPR029060">
    <property type="entry name" value="PIN-like_dom_sf"/>
</dbReference>
<dbReference type="PROSITE" id="PS00841">
    <property type="entry name" value="XPG_1"/>
    <property type="match status" value="1"/>
</dbReference>
<evidence type="ECO:0000256" key="9">
    <source>
        <dbReference type="ARBA" id="ARBA00022763"/>
    </source>
</evidence>
<dbReference type="HOGENOM" id="CLU_003018_2_0_1"/>
<dbReference type="Gene3D" id="3.40.50.1010">
    <property type="entry name" value="5'-nuclease"/>
    <property type="match status" value="2"/>
</dbReference>
<dbReference type="FunFam" id="3.40.50.1010:FF:000023">
    <property type="entry name" value="DNA repair protein complementing XP-G cells"/>
    <property type="match status" value="1"/>
</dbReference>
<evidence type="ECO:0000256" key="1">
    <source>
        <dbReference type="ARBA" id="ARBA00001946"/>
    </source>
</evidence>
<dbReference type="SMART" id="SM00484">
    <property type="entry name" value="XPGI"/>
    <property type="match status" value="1"/>
</dbReference>
<dbReference type="STRING" id="7897.ENSLACP00000011849"/>
<feature type="region of interest" description="Disordered" evidence="15">
    <location>
        <begin position="541"/>
        <end position="563"/>
    </location>
</feature>
<evidence type="ECO:0000259" key="17">
    <source>
        <dbReference type="SMART" id="SM00485"/>
    </source>
</evidence>
<dbReference type="SMART" id="SM00279">
    <property type="entry name" value="HhH2"/>
    <property type="match status" value="1"/>
</dbReference>
<keyword evidence="19" id="KW-1185">Reference proteome</keyword>
<comment type="cofactor">
    <cofactor evidence="1">
        <name>Mg(2+)</name>
        <dbReference type="ChEBI" id="CHEBI:18420"/>
    </cofactor>
</comment>
<keyword evidence="13" id="KW-0234">DNA repair</keyword>
<evidence type="ECO:0000256" key="7">
    <source>
        <dbReference type="ARBA" id="ARBA00022723"/>
    </source>
</evidence>
<feature type="compositionally biased region" description="Basic and acidic residues" evidence="15">
    <location>
        <begin position="1134"/>
        <end position="1154"/>
    </location>
</feature>
<dbReference type="Proteomes" id="UP000008672">
    <property type="component" value="Unassembled WGS sequence"/>
</dbReference>
<dbReference type="SUPFAM" id="SSF88723">
    <property type="entry name" value="PIN domain-like"/>
    <property type="match status" value="1"/>
</dbReference>
<dbReference type="InterPro" id="IPR006086">
    <property type="entry name" value="XPG-I_dom"/>
</dbReference>
<keyword evidence="7" id="KW-0479">Metal-binding</keyword>
<dbReference type="GO" id="GO:0016788">
    <property type="term" value="F:hydrolase activity, acting on ester bonds"/>
    <property type="evidence" value="ECO:0007669"/>
    <property type="project" value="InterPro"/>
</dbReference>
<evidence type="ECO:0000256" key="3">
    <source>
        <dbReference type="ARBA" id="ARBA00004286"/>
    </source>
</evidence>
<dbReference type="FunCoup" id="H3AQC8">
    <property type="interactions" value="2350"/>
</dbReference>
<dbReference type="PRINTS" id="PR00853">
    <property type="entry name" value="XPGRADSUPER"/>
</dbReference>
<dbReference type="InterPro" id="IPR001044">
    <property type="entry name" value="XPG/Rad2_eukaryotes"/>
</dbReference>
<dbReference type="EMBL" id="AFYH01057227">
    <property type="status" value="NOT_ANNOTATED_CDS"/>
    <property type="molecule type" value="Genomic_DNA"/>
</dbReference>
<feature type="compositionally biased region" description="Polar residues" evidence="15">
    <location>
        <begin position="510"/>
        <end position="527"/>
    </location>
</feature>
<dbReference type="FunFam" id="1.10.150.20:FF:000037">
    <property type="entry name" value="DNA repair protein complementing XP-G cells homolog"/>
    <property type="match status" value="1"/>
</dbReference>
<keyword evidence="11" id="KW-0460">Magnesium</keyword>
<feature type="compositionally biased region" description="Low complexity" evidence="15">
    <location>
        <begin position="1104"/>
        <end position="1113"/>
    </location>
</feature>
<feature type="compositionally biased region" description="Polar residues" evidence="15">
    <location>
        <begin position="318"/>
        <end position="328"/>
    </location>
</feature>
<dbReference type="GO" id="GO:0005694">
    <property type="term" value="C:chromosome"/>
    <property type="evidence" value="ECO:0007669"/>
    <property type="project" value="UniProtKB-SubCell"/>
</dbReference>
<dbReference type="EMBL" id="AFYH01057224">
    <property type="status" value="NOT_ANNOTATED_CDS"/>
    <property type="molecule type" value="Genomic_DNA"/>
</dbReference>
<dbReference type="InterPro" id="IPR019974">
    <property type="entry name" value="XPG_CS"/>
</dbReference>
<dbReference type="GO" id="GO:0009411">
    <property type="term" value="P:response to UV"/>
    <property type="evidence" value="ECO:0007669"/>
    <property type="project" value="UniProtKB-ARBA"/>
</dbReference>
<keyword evidence="6" id="KW-0540">Nuclease</keyword>
<evidence type="ECO:0000256" key="11">
    <source>
        <dbReference type="ARBA" id="ARBA00022842"/>
    </source>
</evidence>
<dbReference type="PROSITE" id="PS00842">
    <property type="entry name" value="XPG_2"/>
    <property type="match status" value="1"/>
</dbReference>
<evidence type="ECO:0000256" key="5">
    <source>
        <dbReference type="ARBA" id="ARBA00022454"/>
    </source>
</evidence>
<dbReference type="GO" id="GO:0003697">
    <property type="term" value="F:single-stranded DNA binding"/>
    <property type="evidence" value="ECO:0007669"/>
    <property type="project" value="InterPro"/>
</dbReference>
<dbReference type="OMA" id="PNSMDFS"/>
<keyword evidence="12" id="KW-0238">DNA-binding</keyword>
<organism evidence="18 19">
    <name type="scientific">Latimeria chalumnae</name>
    <name type="common">Coelacanth</name>
    <dbReference type="NCBI Taxonomy" id="7897"/>
    <lineage>
        <taxon>Eukaryota</taxon>
        <taxon>Metazoa</taxon>
        <taxon>Chordata</taxon>
        <taxon>Craniata</taxon>
        <taxon>Vertebrata</taxon>
        <taxon>Euteleostomi</taxon>
        <taxon>Coelacanthiformes</taxon>
        <taxon>Coelacanthidae</taxon>
        <taxon>Latimeria</taxon>
    </lineage>
</organism>
<protein>
    <submittedName>
        <fullName evidence="18">Excision repair cross-complementation group 5</fullName>
    </submittedName>
</protein>
<evidence type="ECO:0000256" key="6">
    <source>
        <dbReference type="ARBA" id="ARBA00022722"/>
    </source>
</evidence>
<reference evidence="19" key="1">
    <citation type="submission" date="2011-08" db="EMBL/GenBank/DDBJ databases">
        <title>The draft genome of Latimeria chalumnae.</title>
        <authorList>
            <person name="Di Palma F."/>
            <person name="Alfoldi J."/>
            <person name="Johnson J."/>
            <person name="Berlin A."/>
            <person name="Gnerre S."/>
            <person name="Jaffe D."/>
            <person name="MacCallum I."/>
            <person name="Young S."/>
            <person name="Walker B.J."/>
            <person name="Lander E."/>
            <person name="Lindblad-Toh K."/>
        </authorList>
    </citation>
    <scope>NUCLEOTIDE SEQUENCE [LARGE SCALE GENOMIC DNA]</scope>
    <source>
        <strain evidence="19">Wild caught</strain>
    </source>
</reference>
<dbReference type="EMBL" id="AFYH01057223">
    <property type="status" value="NOT_ANNOTATED_CDS"/>
    <property type="molecule type" value="Genomic_DNA"/>
</dbReference>
<dbReference type="InterPro" id="IPR036279">
    <property type="entry name" value="5-3_exonuclease_C_sf"/>
</dbReference>
<proteinExistence type="inferred from homology"/>
<dbReference type="PANTHER" id="PTHR16171:SF11">
    <property type="entry name" value="DNA EXCISION REPAIR PROTEIN ERCC-5"/>
    <property type="match status" value="1"/>
</dbReference>
<evidence type="ECO:0000256" key="15">
    <source>
        <dbReference type="SAM" id="MobiDB-lite"/>
    </source>
</evidence>
<dbReference type="GO" id="GO:0005634">
    <property type="term" value="C:nucleus"/>
    <property type="evidence" value="ECO:0007669"/>
    <property type="project" value="UniProtKB-SubCell"/>
</dbReference>
<dbReference type="EMBL" id="AFYH01057229">
    <property type="status" value="NOT_ANNOTATED_CDS"/>
    <property type="molecule type" value="Genomic_DNA"/>
</dbReference>
<dbReference type="Pfam" id="PF00752">
    <property type="entry name" value="XPG_N"/>
    <property type="match status" value="1"/>
</dbReference>
<keyword evidence="5" id="KW-0158">Chromosome</keyword>
<feature type="compositionally biased region" description="Low complexity" evidence="15">
    <location>
        <begin position="460"/>
        <end position="480"/>
    </location>
</feature>
<dbReference type="eggNOG" id="KOG2520">
    <property type="taxonomic scope" value="Eukaryota"/>
</dbReference>
<dbReference type="EMBL" id="AFYH01057228">
    <property type="status" value="NOT_ANNOTATED_CDS"/>
    <property type="molecule type" value="Genomic_DNA"/>
</dbReference>
<keyword evidence="14" id="KW-0539">Nucleus</keyword>
<feature type="region of interest" description="Disordered" evidence="15">
    <location>
        <begin position="1057"/>
        <end position="1193"/>
    </location>
</feature>
<dbReference type="PRINTS" id="PR00066">
    <property type="entry name" value="XRODRMPGMNTG"/>
</dbReference>
<evidence type="ECO:0000256" key="2">
    <source>
        <dbReference type="ARBA" id="ARBA00004123"/>
    </source>
</evidence>
<dbReference type="EMBL" id="AFYH01057226">
    <property type="status" value="NOT_ANNOTATED_CDS"/>
    <property type="molecule type" value="Genomic_DNA"/>
</dbReference>
<dbReference type="GeneTree" id="ENSGT00940000163631"/>